<evidence type="ECO:0000259" key="22">
    <source>
        <dbReference type="SMART" id="SM00278"/>
    </source>
</evidence>
<evidence type="ECO:0000256" key="19">
    <source>
        <dbReference type="ARBA" id="ARBA00044678"/>
    </source>
</evidence>
<keyword evidence="25" id="KW-0540">Nuclease</keyword>
<feature type="domain" description="Helix-hairpin-helix DNA-binding motif class 1" evidence="22">
    <location>
        <begin position="51"/>
        <end position="70"/>
    </location>
</feature>
<dbReference type="Pfam" id="PF02811">
    <property type="entry name" value="PHP"/>
    <property type="match status" value="1"/>
</dbReference>
<dbReference type="SUPFAM" id="SSF47781">
    <property type="entry name" value="RuvA domain 2-like"/>
    <property type="match status" value="1"/>
</dbReference>
<evidence type="ECO:0000256" key="2">
    <source>
        <dbReference type="ARBA" id="ARBA00004496"/>
    </source>
</evidence>
<dbReference type="SMART" id="SM00278">
    <property type="entry name" value="HhH1"/>
    <property type="match status" value="3"/>
</dbReference>
<protein>
    <recommendedName>
        <fullName evidence="5">DNA polymerase beta</fullName>
        <ecNumber evidence="3">2.7.7.7</ecNumber>
        <ecNumber evidence="4">4.2.99.18</ecNumber>
    </recommendedName>
    <alternativeName>
        <fullName evidence="16">5'-deoxyribose-phosphate lyase</fullName>
    </alternativeName>
    <alternativeName>
        <fullName evidence="17">AP lyase</fullName>
    </alternativeName>
</protein>
<dbReference type="CDD" id="cd07436">
    <property type="entry name" value="PHP_PolX"/>
    <property type="match status" value="1"/>
</dbReference>
<evidence type="ECO:0000256" key="11">
    <source>
        <dbReference type="ARBA" id="ARBA00022763"/>
    </source>
</evidence>
<dbReference type="CDD" id="cd00141">
    <property type="entry name" value="NT_POLXc"/>
    <property type="match status" value="1"/>
</dbReference>
<dbReference type="InterPro" id="IPR003141">
    <property type="entry name" value="Pol/His_phosphatase_N"/>
</dbReference>
<evidence type="ECO:0000256" key="9">
    <source>
        <dbReference type="ARBA" id="ARBA00022695"/>
    </source>
</evidence>
<dbReference type="Gene3D" id="3.30.210.10">
    <property type="entry name" value="DNA polymerase, thumb domain"/>
    <property type="match status" value="1"/>
</dbReference>
<dbReference type="SMART" id="SM00483">
    <property type="entry name" value="POLXc"/>
    <property type="match status" value="1"/>
</dbReference>
<keyword evidence="25" id="KW-0269">Exonuclease</keyword>
<keyword evidence="25" id="KW-0378">Hydrolase</keyword>
<dbReference type="PANTHER" id="PTHR36928:SF1">
    <property type="entry name" value="PHOSPHATASE YCDX-RELATED"/>
    <property type="match status" value="1"/>
</dbReference>
<name>A0ABY9WNX4_9BACT</name>
<evidence type="ECO:0000256" key="17">
    <source>
        <dbReference type="ARBA" id="ARBA00035726"/>
    </source>
</evidence>
<dbReference type="SUPFAM" id="SSF47802">
    <property type="entry name" value="DNA polymerase beta, N-terminal domain-like"/>
    <property type="match status" value="1"/>
</dbReference>
<dbReference type="PIRSF" id="PIRSF005047">
    <property type="entry name" value="UCP005047_YshC"/>
    <property type="match status" value="1"/>
</dbReference>
<evidence type="ECO:0000256" key="7">
    <source>
        <dbReference type="ARBA" id="ARBA00022634"/>
    </source>
</evidence>
<keyword evidence="7" id="KW-0237">DNA synthesis</keyword>
<dbReference type="InterPro" id="IPR022311">
    <property type="entry name" value="PolX-like"/>
</dbReference>
<evidence type="ECO:0000256" key="16">
    <source>
        <dbReference type="ARBA" id="ARBA00035717"/>
    </source>
</evidence>
<evidence type="ECO:0000313" key="25">
    <source>
        <dbReference type="EMBL" id="WNG43432.1"/>
    </source>
</evidence>
<evidence type="ECO:0000256" key="21">
    <source>
        <dbReference type="ARBA" id="ARBA00049244"/>
    </source>
</evidence>
<keyword evidence="12" id="KW-0832">Ubl conjugation</keyword>
<keyword evidence="11" id="KW-0227">DNA damage</keyword>
<dbReference type="InterPro" id="IPR003583">
    <property type="entry name" value="Hlx-hairpin-Hlx_DNA-bd_motif"/>
</dbReference>
<feature type="domain" description="Helix-hairpin-helix DNA-binding motif class 1" evidence="22">
    <location>
        <begin position="91"/>
        <end position="110"/>
    </location>
</feature>
<dbReference type="Gene3D" id="3.20.20.140">
    <property type="entry name" value="Metal-dependent hydrolases"/>
    <property type="match status" value="1"/>
</dbReference>
<dbReference type="InterPro" id="IPR002054">
    <property type="entry name" value="DNA-dir_DNA_pol_X"/>
</dbReference>
<dbReference type="InterPro" id="IPR050243">
    <property type="entry name" value="PHP_phosphatase"/>
</dbReference>
<organism evidence="25 26">
    <name type="scientific">Archangium minus</name>
    <dbReference type="NCBI Taxonomy" id="83450"/>
    <lineage>
        <taxon>Bacteria</taxon>
        <taxon>Pseudomonadati</taxon>
        <taxon>Myxococcota</taxon>
        <taxon>Myxococcia</taxon>
        <taxon>Myxococcales</taxon>
        <taxon>Cystobacterineae</taxon>
        <taxon>Archangiaceae</taxon>
        <taxon>Archangium</taxon>
    </lineage>
</organism>
<dbReference type="InterPro" id="IPR029398">
    <property type="entry name" value="PolB_thumb"/>
</dbReference>
<dbReference type="PANTHER" id="PTHR36928">
    <property type="entry name" value="PHOSPHATASE YCDX-RELATED"/>
    <property type="match status" value="1"/>
</dbReference>
<evidence type="ECO:0000256" key="1">
    <source>
        <dbReference type="ARBA" id="ARBA00001946"/>
    </source>
</evidence>
<dbReference type="InterPro" id="IPR047967">
    <property type="entry name" value="PolX_PHP"/>
</dbReference>
<gene>
    <name evidence="25" type="primary">polX</name>
    <name evidence="25" type="ORF">F0U60_04460</name>
</gene>
<sequence length="588" mass="64173">MENAEVVAMLGEIADLLELTNENPFKVRAYRRAAQVVDTLPVPISELVHKGELGSLPGVGVHTAERIAQFVESGTCDVLERLRGKVPPGVMELLRIESVGPKTAALVWKELGLTSVDALEEAALSGRLATLPRMGAKRAEAIVSAVARHRSRQGRVPLHRALPYAEDLVARLRAIPGVKQAIAAGSLRRHKETVGDLDLLVSSTDPERVVSAFPKLPGVTTLLAQGPTKSTARLSVGLQVDLRVLPPESFGAALHYFTGSKAHNIALRTRALHRGLKVSEYGVFDAKGRRIAGEREEDVFRAVGLPWIPPELREGLGELEAAEAGRLPTLIEEEDLRGDLHVHSEASADASSSLLELASAARGFGRSYLAITDHSRSRPLGLDEERLREHLDTIRWMDRELRGRPHLLAGIEVDILPDGSLDLGAEVLSELDCVVASVHSRFNMSSEEMTERMVRALRSGLVHVLGHPSGRLIGSRDPYPYDLERVLEVAREEGVALEVNAHPERLDLTDSACQRAKAAGVKLVISSDSHNAQHLDDLRHGVWVARRGWLEAGDVLNTLSLSELRRHFRRSRRVSPSTWTGEGPGLAP</sequence>
<dbReference type="SUPFAM" id="SSF89550">
    <property type="entry name" value="PHP domain-like"/>
    <property type="match status" value="1"/>
</dbReference>
<dbReference type="InterPro" id="IPR043519">
    <property type="entry name" value="NT_sf"/>
</dbReference>
<dbReference type="SMART" id="SM00481">
    <property type="entry name" value="POLIIIAc"/>
    <property type="match status" value="1"/>
</dbReference>
<feature type="domain" description="Polymerase/histidinol phosphatase N-terminal" evidence="23">
    <location>
        <begin position="338"/>
        <end position="417"/>
    </location>
</feature>
<proteinExistence type="predicted"/>
<comment type="cofactor">
    <cofactor evidence="1">
        <name>Mg(2+)</name>
        <dbReference type="ChEBI" id="CHEBI:18420"/>
    </cofactor>
</comment>
<comment type="catalytic activity">
    <reaction evidence="19">
        <text>a 5'-end 2'-deoxyribose-2'-deoxyribonucleotide-DNA = (2E,4S)-4-hydroxypenten-2-al-5-phosphate + a 5'-end 5'-phospho-2'-deoxyribonucleoside-DNA + H(+)</text>
        <dbReference type="Rhea" id="RHEA:76255"/>
        <dbReference type="Rhea" id="RHEA-COMP:13180"/>
        <dbReference type="Rhea" id="RHEA-COMP:18657"/>
        <dbReference type="ChEBI" id="CHEBI:15378"/>
        <dbReference type="ChEBI" id="CHEBI:136412"/>
        <dbReference type="ChEBI" id="CHEBI:195194"/>
        <dbReference type="ChEBI" id="CHEBI:195195"/>
    </reaction>
</comment>
<evidence type="ECO:0000256" key="20">
    <source>
        <dbReference type="ARBA" id="ARBA00045548"/>
    </source>
</evidence>
<dbReference type="Pfam" id="PF14716">
    <property type="entry name" value="HHH_8"/>
    <property type="match status" value="1"/>
</dbReference>
<evidence type="ECO:0000256" key="4">
    <source>
        <dbReference type="ARBA" id="ARBA00012720"/>
    </source>
</evidence>
<dbReference type="SUPFAM" id="SSF81301">
    <property type="entry name" value="Nucleotidyltransferase"/>
    <property type="match status" value="1"/>
</dbReference>
<evidence type="ECO:0000256" key="8">
    <source>
        <dbReference type="ARBA" id="ARBA00022679"/>
    </source>
</evidence>
<dbReference type="InterPro" id="IPR002008">
    <property type="entry name" value="DNA_pol_X_beta-like"/>
</dbReference>
<keyword evidence="13" id="KW-0239">DNA-directed DNA polymerase</keyword>
<evidence type="ECO:0000256" key="3">
    <source>
        <dbReference type="ARBA" id="ARBA00012417"/>
    </source>
</evidence>
<comment type="catalytic activity">
    <reaction evidence="18">
        <text>2'-deoxyribonucleotide-(2'-deoxyribose 5'-phosphate)-2'-deoxyribonucleotide-DNA = a 3'-end 2'-deoxyribonucleotide-(2,3-dehydro-2,3-deoxyribose 5'-phosphate)-DNA + a 5'-end 5'-phospho-2'-deoxyribonucleoside-DNA + H(+)</text>
        <dbReference type="Rhea" id="RHEA:66592"/>
        <dbReference type="Rhea" id="RHEA-COMP:13180"/>
        <dbReference type="Rhea" id="RHEA-COMP:16897"/>
        <dbReference type="Rhea" id="RHEA-COMP:17067"/>
        <dbReference type="ChEBI" id="CHEBI:15378"/>
        <dbReference type="ChEBI" id="CHEBI:136412"/>
        <dbReference type="ChEBI" id="CHEBI:157695"/>
        <dbReference type="ChEBI" id="CHEBI:167181"/>
        <dbReference type="EC" id="4.2.99.18"/>
    </reaction>
</comment>
<dbReference type="InterPro" id="IPR010994">
    <property type="entry name" value="RuvA_2-like"/>
</dbReference>
<keyword evidence="6" id="KW-0488">Methylation</keyword>
<dbReference type="EC" id="4.2.99.18" evidence="4"/>
<accession>A0ABY9WNX4</accession>
<dbReference type="Proteomes" id="UP001611383">
    <property type="component" value="Chromosome"/>
</dbReference>
<evidence type="ECO:0000256" key="10">
    <source>
        <dbReference type="ARBA" id="ARBA00022705"/>
    </source>
</evidence>
<dbReference type="InterPro" id="IPR037160">
    <property type="entry name" value="DNA_Pol_thumb_sf"/>
</dbReference>
<reference evidence="25 26" key="1">
    <citation type="submission" date="2019-08" db="EMBL/GenBank/DDBJ databases">
        <title>Archangium and Cystobacter genomes.</title>
        <authorList>
            <person name="Chen I.-C.K."/>
            <person name="Wielgoss S."/>
        </authorList>
    </citation>
    <scope>NUCLEOTIDE SEQUENCE [LARGE SCALE GENOMIC DNA]</scope>
    <source>
        <strain evidence="25 26">Cbm 6</strain>
    </source>
</reference>
<dbReference type="Gene3D" id="3.30.460.10">
    <property type="entry name" value="Beta Polymerase, domain 2"/>
    <property type="match status" value="1"/>
</dbReference>
<dbReference type="InterPro" id="IPR016195">
    <property type="entry name" value="Pol/histidinol_Pase-like"/>
</dbReference>
<keyword evidence="15" id="KW-0234">DNA repair</keyword>
<evidence type="ECO:0000259" key="23">
    <source>
        <dbReference type="SMART" id="SM00481"/>
    </source>
</evidence>
<dbReference type="Gene3D" id="1.10.150.20">
    <property type="entry name" value="5' to 3' exonuclease, C-terminal subdomain"/>
    <property type="match status" value="1"/>
</dbReference>
<comment type="catalytic activity">
    <reaction evidence="21">
        <text>DNA(n) + a 2'-deoxyribonucleoside 5'-triphosphate = DNA(n+1) + diphosphate</text>
        <dbReference type="Rhea" id="RHEA:22508"/>
        <dbReference type="Rhea" id="RHEA-COMP:17339"/>
        <dbReference type="Rhea" id="RHEA-COMP:17340"/>
        <dbReference type="ChEBI" id="CHEBI:33019"/>
        <dbReference type="ChEBI" id="CHEBI:61560"/>
        <dbReference type="ChEBI" id="CHEBI:173112"/>
        <dbReference type="EC" id="2.7.7.7"/>
    </reaction>
</comment>
<dbReference type="EC" id="2.7.7.7" evidence="3"/>
<evidence type="ECO:0000256" key="18">
    <source>
        <dbReference type="ARBA" id="ARBA00044632"/>
    </source>
</evidence>
<evidence type="ECO:0000256" key="14">
    <source>
        <dbReference type="ARBA" id="ARBA00023053"/>
    </source>
</evidence>
<dbReference type="Pfam" id="PF14520">
    <property type="entry name" value="HHH_5"/>
    <property type="match status" value="1"/>
</dbReference>
<evidence type="ECO:0000256" key="13">
    <source>
        <dbReference type="ARBA" id="ARBA00022932"/>
    </source>
</evidence>
<keyword evidence="26" id="KW-1185">Reference proteome</keyword>
<dbReference type="InterPro" id="IPR010996">
    <property type="entry name" value="HHH_MUS81"/>
</dbReference>
<keyword evidence="8" id="KW-0808">Transferase</keyword>
<keyword evidence="9" id="KW-0548">Nucleotidyltransferase</keyword>
<dbReference type="RefSeq" id="WP_395814334.1">
    <property type="nucleotide sequence ID" value="NZ_CP043494.1"/>
</dbReference>
<feature type="domain" description="DNA-directed DNA polymerase X" evidence="24">
    <location>
        <begin position="1"/>
        <end position="314"/>
    </location>
</feature>
<dbReference type="GO" id="GO:0004527">
    <property type="term" value="F:exonuclease activity"/>
    <property type="evidence" value="ECO:0007669"/>
    <property type="project" value="UniProtKB-KW"/>
</dbReference>
<comment type="subcellular location">
    <subcellularLocation>
        <location evidence="2">Cytoplasm</location>
    </subcellularLocation>
</comment>
<keyword evidence="14" id="KW-0915">Sodium</keyword>
<evidence type="ECO:0000256" key="6">
    <source>
        <dbReference type="ARBA" id="ARBA00022481"/>
    </source>
</evidence>
<evidence type="ECO:0000256" key="5">
    <source>
        <dbReference type="ARBA" id="ARBA00020020"/>
    </source>
</evidence>
<dbReference type="Gene3D" id="1.10.150.110">
    <property type="entry name" value="DNA polymerase beta, N-terminal domain-like"/>
    <property type="match status" value="1"/>
</dbReference>
<comment type="function">
    <text evidence="20">Repair polymerase that plays a key role in base-excision repair. During this process, the damaged base is excised by specific DNA glycosylases, the DNA backbone is nicked at the abasic site by an apurinic/apyrimidic (AP) endonuclease, and POLB removes 5'-deoxyribose-phosphate from the preincised AP site acting as a 5'-deoxyribose-phosphate lyase (5'-dRP lyase); through its DNA polymerase activity, it adds one nucleotide to the 3' end of the arising single-nucleotide gap. Conducts 'gap-filling' DNA synthesis in a stepwise distributive fashion rather than in a processive fashion as for other DNA polymerases. It is also able to cleave sugar-phosphate bonds 3' to an intact AP site, acting as an AP lyase.</text>
</comment>
<evidence type="ECO:0000259" key="24">
    <source>
        <dbReference type="SMART" id="SM00483"/>
    </source>
</evidence>
<evidence type="ECO:0000256" key="12">
    <source>
        <dbReference type="ARBA" id="ARBA00022843"/>
    </source>
</evidence>
<evidence type="ECO:0000313" key="26">
    <source>
        <dbReference type="Proteomes" id="UP001611383"/>
    </source>
</evidence>
<dbReference type="NCBIfam" id="NF006375">
    <property type="entry name" value="PRK08609.1"/>
    <property type="match status" value="1"/>
</dbReference>
<dbReference type="EMBL" id="CP043494">
    <property type="protein sequence ID" value="WNG43432.1"/>
    <property type="molecule type" value="Genomic_DNA"/>
</dbReference>
<dbReference type="PRINTS" id="PR00870">
    <property type="entry name" value="DNAPOLXBETA"/>
</dbReference>
<dbReference type="InterPro" id="IPR004013">
    <property type="entry name" value="PHP_dom"/>
</dbReference>
<dbReference type="InterPro" id="IPR027421">
    <property type="entry name" value="DNA_pol_lamdba_lyase_dom_sf"/>
</dbReference>
<dbReference type="Pfam" id="PF14791">
    <property type="entry name" value="DNA_pol_B_thumb"/>
    <property type="match status" value="1"/>
</dbReference>
<feature type="domain" description="Helix-hairpin-helix DNA-binding motif class 1" evidence="22">
    <location>
        <begin position="126"/>
        <end position="145"/>
    </location>
</feature>
<keyword evidence="10" id="KW-0235">DNA replication</keyword>
<evidence type="ECO:0000256" key="15">
    <source>
        <dbReference type="ARBA" id="ARBA00023204"/>
    </source>
</evidence>